<protein>
    <submittedName>
        <fullName evidence="1">Uncharacterized protein</fullName>
    </submittedName>
</protein>
<comment type="caution">
    <text evidence="1">The sequence shown here is derived from an EMBL/GenBank/DDBJ whole genome shotgun (WGS) entry which is preliminary data.</text>
</comment>
<gene>
    <name evidence="1" type="ORF">FHX80_13284</name>
</gene>
<proteinExistence type="predicted"/>
<accession>A0A561TUS6</accession>
<evidence type="ECO:0000313" key="2">
    <source>
        <dbReference type="Proteomes" id="UP000318186"/>
    </source>
</evidence>
<reference evidence="1 2" key="1">
    <citation type="submission" date="2019-06" db="EMBL/GenBank/DDBJ databases">
        <title>Sequencing the genomes of 1000 actinobacteria strains.</title>
        <authorList>
            <person name="Klenk H.-P."/>
        </authorList>
    </citation>
    <scope>NUCLEOTIDE SEQUENCE [LARGE SCALE GENOMIC DNA]</scope>
    <source>
        <strain evidence="1 2">DSM 42059</strain>
    </source>
</reference>
<sequence>MAGECSGLVVLEVEVVFDGGGDVAERLVGAVAGGEGAAADQGGASGELGASHAGEQGVSVTLMPAWTKVAATRSRLEDVVAGSEDVTVQGR</sequence>
<dbReference type="Proteomes" id="UP000318186">
    <property type="component" value="Unassembled WGS sequence"/>
</dbReference>
<dbReference type="AlphaFoldDB" id="A0A561TUS6"/>
<dbReference type="EMBL" id="VIWW01000003">
    <property type="protein sequence ID" value="TWF90868.1"/>
    <property type="molecule type" value="Genomic_DNA"/>
</dbReference>
<organism evidence="1 2">
    <name type="scientific">Streptomyces brevispora</name>
    <dbReference type="NCBI Taxonomy" id="887462"/>
    <lineage>
        <taxon>Bacteria</taxon>
        <taxon>Bacillati</taxon>
        <taxon>Actinomycetota</taxon>
        <taxon>Actinomycetes</taxon>
        <taxon>Kitasatosporales</taxon>
        <taxon>Streptomycetaceae</taxon>
        <taxon>Streptomyces</taxon>
    </lineage>
</organism>
<evidence type="ECO:0000313" key="1">
    <source>
        <dbReference type="EMBL" id="TWF90868.1"/>
    </source>
</evidence>
<name>A0A561TUS6_9ACTN</name>